<organism evidence="1 2">
    <name type="scientific">Pseudomonas frederiksbergensis</name>
    <dbReference type="NCBI Taxonomy" id="104087"/>
    <lineage>
        <taxon>Bacteria</taxon>
        <taxon>Pseudomonadati</taxon>
        <taxon>Pseudomonadota</taxon>
        <taxon>Gammaproteobacteria</taxon>
        <taxon>Pseudomonadales</taxon>
        <taxon>Pseudomonadaceae</taxon>
        <taxon>Pseudomonas</taxon>
    </lineage>
</organism>
<sequence>MAKVIAQITARLPRLMEAGEYRKLRYAGGKPSLQQLKKWIEEGEVVGEVKGGMYFVDLQAVVLGSNDPLLAKMMEVG</sequence>
<evidence type="ECO:0000313" key="1">
    <source>
        <dbReference type="EMBL" id="KHK61942.1"/>
    </source>
</evidence>
<dbReference type="EMBL" id="JQGJ01000023">
    <property type="protein sequence ID" value="KHK61942.1"/>
    <property type="molecule type" value="Genomic_DNA"/>
</dbReference>
<dbReference type="OrthoDB" id="7015740at2"/>
<comment type="caution">
    <text evidence="1">The sequence shown here is derived from an EMBL/GenBank/DDBJ whole genome shotgun (WGS) entry which is preliminary data.</text>
</comment>
<dbReference type="Proteomes" id="UP000030949">
    <property type="component" value="Unassembled WGS sequence"/>
</dbReference>
<name>A0A0B1YXM4_9PSED</name>
<protein>
    <submittedName>
        <fullName evidence="1">Uncharacterized protein</fullName>
    </submittedName>
</protein>
<dbReference type="AlphaFoldDB" id="A0A0B1YXM4"/>
<dbReference type="RefSeq" id="WP_039593925.1">
    <property type="nucleotide sequence ID" value="NZ_JQGJ02000020.1"/>
</dbReference>
<reference evidence="2" key="1">
    <citation type="submission" date="2015-03" db="EMBL/GenBank/DDBJ databases">
        <title>Pseudomonas frederiksbergensis hydrocarbon degrader.</title>
        <authorList>
            <person name="Brown L.M."/>
            <person name="Ruiz O.N."/>
            <person name="Mueller S."/>
            <person name="Gunasekera T.S."/>
        </authorList>
    </citation>
    <scope>NUCLEOTIDE SEQUENCE [LARGE SCALE GENOMIC DNA]</scope>
    <source>
        <strain evidence="2">SI8</strain>
    </source>
</reference>
<evidence type="ECO:0000313" key="2">
    <source>
        <dbReference type="Proteomes" id="UP000030949"/>
    </source>
</evidence>
<proteinExistence type="predicted"/>
<accession>A0A0B1YXM4</accession>
<gene>
    <name evidence="1" type="ORF">JZ00_25385</name>
</gene>